<dbReference type="EMBL" id="JBHRTQ010000002">
    <property type="protein sequence ID" value="MFC3172978.1"/>
    <property type="molecule type" value="Genomic_DNA"/>
</dbReference>
<accession>A0ABV7IQ46</accession>
<dbReference type="SUPFAM" id="SSF54285">
    <property type="entry name" value="MoaD/ThiS"/>
    <property type="match status" value="1"/>
</dbReference>
<dbReference type="Proteomes" id="UP001595604">
    <property type="component" value="Unassembled WGS sequence"/>
</dbReference>
<evidence type="ECO:0000313" key="2">
    <source>
        <dbReference type="Proteomes" id="UP001595604"/>
    </source>
</evidence>
<name>A0ABV7IQ46_9SPHN</name>
<comment type="caution">
    <text evidence="1">The sequence shown here is derived from an EMBL/GenBank/DDBJ whole genome shotgun (WGS) entry which is preliminary data.</text>
</comment>
<evidence type="ECO:0000313" key="1">
    <source>
        <dbReference type="EMBL" id="MFC3172978.1"/>
    </source>
</evidence>
<gene>
    <name evidence="1" type="ORF">ACFOD9_01800</name>
</gene>
<organism evidence="1 2">
    <name type="scientific">Novosphingobium bradum</name>
    <dbReference type="NCBI Taxonomy" id="1737444"/>
    <lineage>
        <taxon>Bacteria</taxon>
        <taxon>Pseudomonadati</taxon>
        <taxon>Pseudomonadota</taxon>
        <taxon>Alphaproteobacteria</taxon>
        <taxon>Sphingomonadales</taxon>
        <taxon>Sphingomonadaceae</taxon>
        <taxon>Novosphingobium</taxon>
    </lineage>
</organism>
<dbReference type="RefSeq" id="WP_379508370.1">
    <property type="nucleotide sequence ID" value="NZ_JBHRTQ010000002.1"/>
</dbReference>
<reference evidence="2" key="1">
    <citation type="journal article" date="2019" name="Int. J. Syst. Evol. Microbiol.">
        <title>The Global Catalogue of Microorganisms (GCM) 10K type strain sequencing project: providing services to taxonomists for standard genome sequencing and annotation.</title>
        <authorList>
            <consortium name="The Broad Institute Genomics Platform"/>
            <consortium name="The Broad Institute Genome Sequencing Center for Infectious Disease"/>
            <person name="Wu L."/>
            <person name="Ma J."/>
        </authorList>
    </citation>
    <scope>NUCLEOTIDE SEQUENCE [LARGE SCALE GENOMIC DNA]</scope>
    <source>
        <strain evidence="2">KCTC 42984</strain>
    </source>
</reference>
<dbReference type="Gene3D" id="3.10.20.30">
    <property type="match status" value="1"/>
</dbReference>
<dbReference type="InterPro" id="IPR016155">
    <property type="entry name" value="Mopterin_synth/thiamin_S_b"/>
</dbReference>
<proteinExistence type="predicted"/>
<evidence type="ECO:0008006" key="3">
    <source>
        <dbReference type="Google" id="ProtNLM"/>
    </source>
</evidence>
<keyword evidence="2" id="KW-1185">Reference proteome</keyword>
<sequence>MATVSLPTALAKELFGGRETIAVAGKTLFAVIHALEALGPGFEDRAGHTLAIAVDGVLADDWSTPVRPDSAVLVVNRVAGGAG</sequence>
<dbReference type="InterPro" id="IPR012675">
    <property type="entry name" value="Beta-grasp_dom_sf"/>
</dbReference>
<protein>
    <recommendedName>
        <fullName evidence="3">Thiamine biosynthesis protein ThiS</fullName>
    </recommendedName>
</protein>